<comment type="similarity">
    <text evidence="3">Belongs to the sodium:solute symporter (SSF) (TC 2.A.21) family.</text>
</comment>
<dbReference type="InterPro" id="IPR001734">
    <property type="entry name" value="Na/solute_symporter"/>
</dbReference>
<dbReference type="PANTHER" id="PTHR43711:SF30">
    <property type="entry name" value="HISTIDINE KINASE"/>
    <property type="match status" value="1"/>
</dbReference>
<dbReference type="CDD" id="cd00082">
    <property type="entry name" value="HisKA"/>
    <property type="match status" value="1"/>
</dbReference>
<keyword evidence="11 13" id="KW-0472">Membrane</keyword>
<dbReference type="SMART" id="SM00388">
    <property type="entry name" value="HisKA"/>
    <property type="match status" value="1"/>
</dbReference>
<feature type="transmembrane region" description="Helical" evidence="13">
    <location>
        <begin position="448"/>
        <end position="470"/>
    </location>
</feature>
<keyword evidence="7 13" id="KW-0812">Transmembrane</keyword>
<dbReference type="InterPro" id="IPR038377">
    <property type="entry name" value="Na/Glc_symporter_sf"/>
</dbReference>
<gene>
    <name evidence="15" type="ORF">JMN32_09940</name>
</gene>
<dbReference type="SMART" id="SM00387">
    <property type="entry name" value="HATPase_c"/>
    <property type="match status" value="1"/>
</dbReference>
<feature type="transmembrane region" description="Helical" evidence="13">
    <location>
        <begin position="114"/>
        <end position="137"/>
    </location>
</feature>
<dbReference type="Proteomes" id="UP000614216">
    <property type="component" value="Unassembled WGS sequence"/>
</dbReference>
<dbReference type="InterPro" id="IPR004358">
    <property type="entry name" value="Sig_transdc_His_kin-like_C"/>
</dbReference>
<accession>A0A937FX43</accession>
<dbReference type="GO" id="GO:0022857">
    <property type="term" value="F:transmembrane transporter activity"/>
    <property type="evidence" value="ECO:0007669"/>
    <property type="project" value="InterPro"/>
</dbReference>
<feature type="transmembrane region" description="Helical" evidence="13">
    <location>
        <begin position="199"/>
        <end position="217"/>
    </location>
</feature>
<dbReference type="Pfam" id="PF00512">
    <property type="entry name" value="HisKA"/>
    <property type="match status" value="1"/>
</dbReference>
<dbReference type="Gene3D" id="3.30.565.10">
    <property type="entry name" value="Histidine kinase-like ATPase, C-terminal domain"/>
    <property type="match status" value="1"/>
</dbReference>
<dbReference type="InterPro" id="IPR003594">
    <property type="entry name" value="HATPase_dom"/>
</dbReference>
<evidence type="ECO:0000256" key="1">
    <source>
        <dbReference type="ARBA" id="ARBA00000085"/>
    </source>
</evidence>
<dbReference type="PANTHER" id="PTHR43711">
    <property type="entry name" value="TWO-COMPONENT HISTIDINE KINASE"/>
    <property type="match status" value="1"/>
</dbReference>
<dbReference type="FunFam" id="1.10.287.130:FF:000001">
    <property type="entry name" value="Two-component sensor histidine kinase"/>
    <property type="match status" value="1"/>
</dbReference>
<keyword evidence="5" id="KW-0597">Phosphoprotein</keyword>
<evidence type="ECO:0000256" key="3">
    <source>
        <dbReference type="ARBA" id="ARBA00006434"/>
    </source>
</evidence>
<dbReference type="Gene3D" id="1.20.1730.10">
    <property type="entry name" value="Sodium/glucose cotransporter"/>
    <property type="match status" value="1"/>
</dbReference>
<keyword evidence="9 13" id="KW-1133">Transmembrane helix</keyword>
<feature type="transmembrane region" description="Helical" evidence="13">
    <location>
        <begin position="332"/>
        <end position="362"/>
    </location>
</feature>
<dbReference type="GO" id="GO:0000155">
    <property type="term" value="F:phosphorelay sensor kinase activity"/>
    <property type="evidence" value="ECO:0007669"/>
    <property type="project" value="InterPro"/>
</dbReference>
<sequence length="912" mass="103048">MEIKWLVIILSFIYLVLLFLIAAWAEKNAEKRWLKSPYIYALSMAVYCTAWTYYGSVGRASNQGLDFLTTYVGPILIAPVFWIVLRKIIRISKIHRITNLADFITSRYGKRASLGAFVTVFCLLGILPYISIQIKAISNSFSILTNEQMSNTASLRFFQDTAFYITIVLAAFTIIFGVRNIDANQKNIGLITTIAFESTFKLVAFLAVGIFVTYGIFDGFDDVFTAATVLPDYERLTTINKSEYGDWMWLNMLSAMAFLFLPRQFHVAVKENRDESHLKKTMWLFPLYLLCINVFVLPIALGGKMIFAGQPIDADTYVLAIPLAYDRQFMAIFIYLGGFSAATSMIIVSTSALSIMISNHIITPTIIKSRRLSRPFEGKLNLVVLRGRQYMILLMLLLAYLYFKYVGEQFSLVSIGLISFVAVAQFTPAIIGGIFWKTGNSKGAFSGLIVGFIIWFYTLVIPTIVNTGVIPTDFAVKGLFGLSWLSPQEFLGLSSMSYIVRGLFWSLMFNLFTYLIVSVISKRSSQEINQAEIFVDIFKYSSSYESSVVWKGKAFLADIKNLLAQFLGVERTERAFKRFMYRNDINEELLEADYRTVNYAENLLSGVVGSTSARVLISSVVKEEKAVDISEVFGILRESQQYISDNKELTIKSRQLQEATEKLKQANEKLRQLDQLKDEFISTVTHEMRTPITSIRALSEILHDNSDLSQKERAQFLSIIVEETQRMERLINQVLDLEKMESGQLELPLYTLNLNDVVRESLNSIKQHVLGRKISLKTRLSPELPSIRGNKDRLTQVILNLVSNAIKFCDQEAGEITILTTEDSGSVELMVMDNGPGVPEESKELIFQAFYQDKNQTLKKQEGSGLGLTICQKIIEKHGGKIWVKNDGSNGAIFTFSIPGIMQLNEESTNSR</sequence>
<evidence type="ECO:0000256" key="10">
    <source>
        <dbReference type="ARBA" id="ARBA00023012"/>
    </source>
</evidence>
<feature type="transmembrane region" description="Helical" evidence="13">
    <location>
        <begin position="490"/>
        <end position="517"/>
    </location>
</feature>
<proteinExistence type="inferred from homology"/>
<evidence type="ECO:0000313" key="16">
    <source>
        <dbReference type="Proteomes" id="UP000614216"/>
    </source>
</evidence>
<evidence type="ECO:0000313" key="15">
    <source>
        <dbReference type="EMBL" id="MBL6446632.1"/>
    </source>
</evidence>
<evidence type="ECO:0000256" key="11">
    <source>
        <dbReference type="ARBA" id="ARBA00023136"/>
    </source>
</evidence>
<dbReference type="EMBL" id="JAEUGD010000031">
    <property type="protein sequence ID" value="MBL6446632.1"/>
    <property type="molecule type" value="Genomic_DNA"/>
</dbReference>
<organism evidence="15 16">
    <name type="scientific">Fulvivirga marina</name>
    <dbReference type="NCBI Taxonomy" id="2494733"/>
    <lineage>
        <taxon>Bacteria</taxon>
        <taxon>Pseudomonadati</taxon>
        <taxon>Bacteroidota</taxon>
        <taxon>Cytophagia</taxon>
        <taxon>Cytophagales</taxon>
        <taxon>Fulvivirgaceae</taxon>
        <taxon>Fulvivirga</taxon>
    </lineage>
</organism>
<evidence type="ECO:0000259" key="14">
    <source>
        <dbReference type="PROSITE" id="PS50109"/>
    </source>
</evidence>
<evidence type="ECO:0000256" key="8">
    <source>
        <dbReference type="ARBA" id="ARBA00022777"/>
    </source>
</evidence>
<comment type="catalytic activity">
    <reaction evidence="1">
        <text>ATP + protein L-histidine = ADP + protein N-phospho-L-histidine.</text>
        <dbReference type="EC" id="2.7.13.3"/>
    </reaction>
</comment>
<feature type="transmembrane region" description="Helical" evidence="13">
    <location>
        <begin position="244"/>
        <end position="261"/>
    </location>
</feature>
<protein>
    <recommendedName>
        <fullName evidence="4">histidine kinase</fullName>
        <ecNumber evidence="4">2.7.13.3</ecNumber>
    </recommendedName>
</protein>
<dbReference type="InterPro" id="IPR050736">
    <property type="entry name" value="Sensor_HK_Regulatory"/>
</dbReference>
<evidence type="ECO:0000256" key="6">
    <source>
        <dbReference type="ARBA" id="ARBA00022679"/>
    </source>
</evidence>
<dbReference type="Pfam" id="PF02518">
    <property type="entry name" value="HATPase_c"/>
    <property type="match status" value="1"/>
</dbReference>
<feature type="transmembrane region" description="Helical" evidence="13">
    <location>
        <begin position="282"/>
        <end position="301"/>
    </location>
</feature>
<dbReference type="SUPFAM" id="SSF55874">
    <property type="entry name" value="ATPase domain of HSP90 chaperone/DNA topoisomerase II/histidine kinase"/>
    <property type="match status" value="1"/>
</dbReference>
<evidence type="ECO:0000256" key="5">
    <source>
        <dbReference type="ARBA" id="ARBA00022553"/>
    </source>
</evidence>
<dbReference type="RefSeq" id="WP_202856163.1">
    <property type="nucleotide sequence ID" value="NZ_JAEUGD010000031.1"/>
</dbReference>
<dbReference type="SUPFAM" id="SSF47384">
    <property type="entry name" value="Homodimeric domain of signal transducing histidine kinase"/>
    <property type="match status" value="1"/>
</dbReference>
<dbReference type="PROSITE" id="PS50283">
    <property type="entry name" value="NA_SOLUT_SYMP_3"/>
    <property type="match status" value="1"/>
</dbReference>
<dbReference type="FunFam" id="3.30.565.10:FF:000006">
    <property type="entry name" value="Sensor histidine kinase WalK"/>
    <property type="match status" value="1"/>
</dbReference>
<dbReference type="InterPro" id="IPR003661">
    <property type="entry name" value="HisK_dim/P_dom"/>
</dbReference>
<feature type="transmembrane region" description="Helical" evidence="13">
    <location>
        <begin position="383"/>
        <end position="403"/>
    </location>
</feature>
<dbReference type="InterPro" id="IPR005467">
    <property type="entry name" value="His_kinase_dom"/>
</dbReference>
<evidence type="ECO:0000256" key="13">
    <source>
        <dbReference type="SAM" id="Phobius"/>
    </source>
</evidence>
<evidence type="ECO:0000256" key="7">
    <source>
        <dbReference type="ARBA" id="ARBA00022692"/>
    </source>
</evidence>
<feature type="domain" description="Histidine kinase" evidence="14">
    <location>
        <begin position="683"/>
        <end position="902"/>
    </location>
</feature>
<feature type="coiled-coil region" evidence="12">
    <location>
        <begin position="646"/>
        <end position="683"/>
    </location>
</feature>
<dbReference type="GO" id="GO:0016020">
    <property type="term" value="C:membrane"/>
    <property type="evidence" value="ECO:0007669"/>
    <property type="project" value="UniProtKB-SubCell"/>
</dbReference>
<feature type="transmembrane region" description="Helical" evidence="13">
    <location>
        <begin position="67"/>
        <end position="85"/>
    </location>
</feature>
<keyword evidence="6" id="KW-0808">Transferase</keyword>
<dbReference type="AlphaFoldDB" id="A0A937FX43"/>
<dbReference type="CDD" id="cd10322">
    <property type="entry name" value="SLC5sbd"/>
    <property type="match status" value="1"/>
</dbReference>
<keyword evidence="8" id="KW-0418">Kinase</keyword>
<dbReference type="InterPro" id="IPR036097">
    <property type="entry name" value="HisK_dim/P_sf"/>
</dbReference>
<dbReference type="EC" id="2.7.13.3" evidence="4"/>
<keyword evidence="16" id="KW-1185">Reference proteome</keyword>
<evidence type="ECO:0000256" key="12">
    <source>
        <dbReference type="SAM" id="Coils"/>
    </source>
</evidence>
<reference evidence="15" key="1">
    <citation type="submission" date="2021-01" db="EMBL/GenBank/DDBJ databases">
        <title>Fulvivirga kasyanovii gen. nov., sp nov., a novel member of the phylum Bacteroidetes isolated from seawater in a mussel farm.</title>
        <authorList>
            <person name="Zhao L.-H."/>
            <person name="Wang Z.-J."/>
        </authorList>
    </citation>
    <scope>NUCLEOTIDE SEQUENCE</scope>
    <source>
        <strain evidence="15">29W222</strain>
    </source>
</reference>
<evidence type="ECO:0000256" key="4">
    <source>
        <dbReference type="ARBA" id="ARBA00012438"/>
    </source>
</evidence>
<evidence type="ECO:0000256" key="9">
    <source>
        <dbReference type="ARBA" id="ARBA00022989"/>
    </source>
</evidence>
<feature type="transmembrane region" description="Helical" evidence="13">
    <location>
        <begin position="415"/>
        <end position="436"/>
    </location>
</feature>
<dbReference type="InterPro" id="IPR036890">
    <property type="entry name" value="HATPase_C_sf"/>
</dbReference>
<keyword evidence="10" id="KW-0902">Two-component regulatory system</keyword>
<evidence type="ECO:0000256" key="2">
    <source>
        <dbReference type="ARBA" id="ARBA00004141"/>
    </source>
</evidence>
<dbReference type="PRINTS" id="PR00344">
    <property type="entry name" value="BCTRLSENSOR"/>
</dbReference>
<name>A0A937FX43_9BACT</name>
<comment type="subcellular location">
    <subcellularLocation>
        <location evidence="2">Membrane</location>
        <topology evidence="2">Multi-pass membrane protein</topology>
    </subcellularLocation>
</comment>
<feature type="transmembrane region" description="Helical" evidence="13">
    <location>
        <begin position="6"/>
        <end position="25"/>
    </location>
</feature>
<keyword evidence="12" id="KW-0175">Coiled coil</keyword>
<dbReference type="PROSITE" id="PS50109">
    <property type="entry name" value="HIS_KIN"/>
    <property type="match status" value="1"/>
</dbReference>
<comment type="caution">
    <text evidence="15">The sequence shown here is derived from an EMBL/GenBank/DDBJ whole genome shotgun (WGS) entry which is preliminary data.</text>
</comment>
<feature type="transmembrane region" description="Helical" evidence="13">
    <location>
        <begin position="37"/>
        <end position="55"/>
    </location>
</feature>
<feature type="transmembrane region" description="Helical" evidence="13">
    <location>
        <begin position="157"/>
        <end position="178"/>
    </location>
</feature>
<dbReference type="Gene3D" id="1.10.287.130">
    <property type="match status" value="1"/>
</dbReference>